<dbReference type="Proteomes" id="UP000266328">
    <property type="component" value="Unassembled WGS sequence"/>
</dbReference>
<gene>
    <name evidence="8 14" type="primary">dnaA</name>
    <name evidence="14" type="ORF">SMC7_04615</name>
</gene>
<dbReference type="InterPro" id="IPR003593">
    <property type="entry name" value="AAA+_ATPase"/>
</dbReference>
<evidence type="ECO:0000256" key="6">
    <source>
        <dbReference type="ARBA" id="ARBA00023121"/>
    </source>
</evidence>
<keyword evidence="6 8" id="KW-0446">Lipid-binding</keyword>
<dbReference type="GO" id="GO:0003688">
    <property type="term" value="F:DNA replication origin binding"/>
    <property type="evidence" value="ECO:0007669"/>
    <property type="project" value="UniProtKB-UniRule"/>
</dbReference>
<evidence type="ECO:0000256" key="1">
    <source>
        <dbReference type="ARBA" id="ARBA00006583"/>
    </source>
</evidence>
<dbReference type="InterPro" id="IPR038454">
    <property type="entry name" value="DnaA_N_sf"/>
</dbReference>
<feature type="domain" description="AAA+ ATPase" evidence="12">
    <location>
        <begin position="136"/>
        <end position="269"/>
    </location>
</feature>
<comment type="similarity">
    <text evidence="1 8 11">Belongs to the DnaA family.</text>
</comment>
<dbReference type="RefSeq" id="WP_119089178.1">
    <property type="nucleotide sequence ID" value="NZ_QXIS01000028.1"/>
</dbReference>
<evidence type="ECO:0000259" key="12">
    <source>
        <dbReference type="SMART" id="SM00382"/>
    </source>
</evidence>
<dbReference type="CDD" id="cd06571">
    <property type="entry name" value="Bac_DnaA_C"/>
    <property type="match status" value="1"/>
</dbReference>
<dbReference type="SMART" id="SM00760">
    <property type="entry name" value="Bac_DnaA_C"/>
    <property type="match status" value="1"/>
</dbReference>
<dbReference type="HAMAP" id="MF_00377">
    <property type="entry name" value="DnaA_bact"/>
    <property type="match status" value="1"/>
</dbReference>
<dbReference type="FunFam" id="3.40.50.300:FF:000668">
    <property type="entry name" value="Chromosomal replication initiator protein DnaA"/>
    <property type="match status" value="1"/>
</dbReference>
<dbReference type="GO" id="GO:0006275">
    <property type="term" value="P:regulation of DNA replication"/>
    <property type="evidence" value="ECO:0007669"/>
    <property type="project" value="UniProtKB-UniRule"/>
</dbReference>
<evidence type="ECO:0000256" key="3">
    <source>
        <dbReference type="ARBA" id="ARBA00022705"/>
    </source>
</evidence>
<dbReference type="EMBL" id="QXIS01000028">
    <property type="protein sequence ID" value="RIE06021.1"/>
    <property type="molecule type" value="Genomic_DNA"/>
</dbReference>
<dbReference type="InterPro" id="IPR013317">
    <property type="entry name" value="DnaA_dom"/>
</dbReference>
<dbReference type="Pfam" id="PF00308">
    <property type="entry name" value="Bac_DnaA"/>
    <property type="match status" value="1"/>
</dbReference>
<dbReference type="Pfam" id="PF08299">
    <property type="entry name" value="Bac_DnaA_C"/>
    <property type="match status" value="1"/>
</dbReference>
<dbReference type="AlphaFoldDB" id="A0A398D3H2"/>
<feature type="binding site" evidence="8">
    <location>
        <position position="151"/>
    </location>
    <ligand>
        <name>ATP</name>
        <dbReference type="ChEBI" id="CHEBI:30616"/>
    </ligand>
</feature>
<evidence type="ECO:0000256" key="9">
    <source>
        <dbReference type="NCBIfam" id="TIGR00362"/>
    </source>
</evidence>
<dbReference type="Gene3D" id="1.10.1750.10">
    <property type="match status" value="1"/>
</dbReference>
<evidence type="ECO:0000256" key="2">
    <source>
        <dbReference type="ARBA" id="ARBA00022490"/>
    </source>
</evidence>
<dbReference type="FunFam" id="1.10.8.60:FF:000003">
    <property type="entry name" value="Chromosomal replication initiator protein DnaA"/>
    <property type="match status" value="1"/>
</dbReference>
<dbReference type="SMART" id="SM00382">
    <property type="entry name" value="AAA"/>
    <property type="match status" value="1"/>
</dbReference>
<reference evidence="14 15" key="1">
    <citation type="submission" date="2018-09" db="EMBL/GenBank/DDBJ databases">
        <title>Discovery and Ecogenomic Context for Candidatus Cryosericales, a Global Caldiserica Order Active in Thawing Permafrost.</title>
        <authorList>
            <person name="Martinez M.A."/>
            <person name="Woodcroft B.J."/>
            <person name="Ignacio Espinoza J.C."/>
            <person name="Zayed A."/>
            <person name="Singleton C.M."/>
            <person name="Boyd J."/>
            <person name="Li Y.-F."/>
            <person name="Purvine S."/>
            <person name="Maughan H."/>
            <person name="Hodgkins S.B."/>
            <person name="Anderson D."/>
            <person name="Sederholm M."/>
            <person name="Temperton B."/>
            <person name="Saleska S.R."/>
            <person name="Tyson G.W."/>
            <person name="Rich V.I."/>
        </authorList>
    </citation>
    <scope>NUCLEOTIDE SEQUENCE [LARGE SCALE GENOMIC DNA]</scope>
    <source>
        <strain evidence="14 15">SMC7</strain>
    </source>
</reference>
<keyword evidence="15" id="KW-1185">Reference proteome</keyword>
<dbReference type="InterPro" id="IPR013159">
    <property type="entry name" value="DnaA_C"/>
</dbReference>
<organism evidence="14 15">
    <name type="scientific">Candidatus Cryosericum terrychapinii</name>
    <dbReference type="NCBI Taxonomy" id="2290919"/>
    <lineage>
        <taxon>Bacteria</taxon>
        <taxon>Pseudomonadati</taxon>
        <taxon>Caldisericota/Cryosericota group</taxon>
        <taxon>Candidatus Cryosericota</taxon>
        <taxon>Candidatus Cryosericia</taxon>
        <taxon>Candidatus Cryosericales</taxon>
        <taxon>Candidatus Cryosericaceae</taxon>
        <taxon>Candidatus Cryosericum</taxon>
    </lineage>
</organism>
<evidence type="ECO:0000256" key="11">
    <source>
        <dbReference type="RuleBase" id="RU004227"/>
    </source>
</evidence>
<feature type="binding site" evidence="8">
    <location>
        <position position="149"/>
    </location>
    <ligand>
        <name>ATP</name>
        <dbReference type="ChEBI" id="CHEBI:30616"/>
    </ligand>
</feature>
<dbReference type="PANTHER" id="PTHR30050:SF2">
    <property type="entry name" value="CHROMOSOMAL REPLICATION INITIATOR PROTEIN DNAA"/>
    <property type="match status" value="1"/>
</dbReference>
<comment type="caution">
    <text evidence="14">The sequence shown here is derived from an EMBL/GenBank/DDBJ whole genome shotgun (WGS) entry which is preliminary data.</text>
</comment>
<dbReference type="InterPro" id="IPR010921">
    <property type="entry name" value="Trp_repressor/repl_initiator"/>
</dbReference>
<comment type="function">
    <text evidence="8 10">Plays an essential role in the initiation and regulation of chromosomal replication. ATP-DnaA binds to the origin of replication (oriC) to initiate formation of the DNA replication initiation complex once per cell cycle. Binds the DnaA box (a 9 base pair repeat at the origin) and separates the double-stranded (ds)DNA. Forms a right-handed helical filament on oriC DNA; dsDNA binds to the exterior of the filament while single-stranded (ss)DNA is stabiized in the filament's interior. The ATP-DnaA-oriC complex binds and stabilizes one strand of the AT-rich DNA unwinding element (DUE), permitting loading of DNA polymerase. After initiation quickly degrades to an ADP-DnaA complex that is not apt for DNA replication. Binds acidic phospholipids.</text>
</comment>
<feature type="domain" description="Chromosomal replication initiator DnaA C-terminal" evidence="13">
    <location>
        <begin position="352"/>
        <end position="421"/>
    </location>
</feature>
<comment type="subunit">
    <text evidence="8">Oligomerizes as a right-handed, spiral filament on DNA at oriC.</text>
</comment>
<evidence type="ECO:0000259" key="13">
    <source>
        <dbReference type="SMART" id="SM00760"/>
    </source>
</evidence>
<evidence type="ECO:0000256" key="7">
    <source>
        <dbReference type="ARBA" id="ARBA00023125"/>
    </source>
</evidence>
<dbReference type="SUPFAM" id="SSF52540">
    <property type="entry name" value="P-loop containing nucleoside triphosphate hydrolases"/>
    <property type="match status" value="1"/>
</dbReference>
<keyword evidence="7 8" id="KW-0238">DNA-binding</keyword>
<dbReference type="PRINTS" id="PR00051">
    <property type="entry name" value="DNAA"/>
</dbReference>
<evidence type="ECO:0000313" key="15">
    <source>
        <dbReference type="Proteomes" id="UP000266328"/>
    </source>
</evidence>
<accession>A0A398D3H2</accession>
<dbReference type="InterPro" id="IPR018312">
    <property type="entry name" value="Chromosome_initiator_DnaA_CS"/>
</dbReference>
<feature type="region of interest" description="Domain I, interacts with DnaA modulators" evidence="8">
    <location>
        <begin position="1"/>
        <end position="89"/>
    </location>
</feature>
<dbReference type="PANTHER" id="PTHR30050">
    <property type="entry name" value="CHROMOSOMAL REPLICATION INITIATOR PROTEIN DNAA"/>
    <property type="match status" value="1"/>
</dbReference>
<dbReference type="Pfam" id="PF11638">
    <property type="entry name" value="DnaA_N"/>
    <property type="match status" value="1"/>
</dbReference>
<dbReference type="InterPro" id="IPR001957">
    <property type="entry name" value="Chromosome_initiator_DnaA"/>
</dbReference>
<comment type="subcellular location">
    <subcellularLocation>
        <location evidence="8">Cytoplasm</location>
    </subcellularLocation>
</comment>
<dbReference type="Gene3D" id="1.10.8.60">
    <property type="match status" value="1"/>
</dbReference>
<evidence type="ECO:0000256" key="4">
    <source>
        <dbReference type="ARBA" id="ARBA00022741"/>
    </source>
</evidence>
<dbReference type="NCBIfam" id="TIGR00362">
    <property type="entry name" value="DnaA"/>
    <property type="match status" value="1"/>
</dbReference>
<name>A0A398D3H2_9BACT</name>
<proteinExistence type="inferred from homology"/>
<comment type="caution">
    <text evidence="8">Lacks conserved residue(s) required for the propagation of feature annotation.</text>
</comment>
<dbReference type="GO" id="GO:0008289">
    <property type="term" value="F:lipid binding"/>
    <property type="evidence" value="ECO:0007669"/>
    <property type="project" value="UniProtKB-KW"/>
</dbReference>
<dbReference type="OrthoDB" id="9807019at2"/>
<keyword evidence="4 8" id="KW-0547">Nucleotide-binding</keyword>
<dbReference type="PROSITE" id="PS01008">
    <property type="entry name" value="DNAA"/>
    <property type="match status" value="1"/>
</dbReference>
<dbReference type="InterPro" id="IPR024633">
    <property type="entry name" value="DnaA_N_dom"/>
</dbReference>
<evidence type="ECO:0000256" key="10">
    <source>
        <dbReference type="RuleBase" id="RU000577"/>
    </source>
</evidence>
<evidence type="ECO:0000313" key="14">
    <source>
        <dbReference type="EMBL" id="RIE06021.1"/>
    </source>
</evidence>
<keyword evidence="2 8" id="KW-0963">Cytoplasm</keyword>
<sequence length="446" mass="50220">MEEQRSDSWQHLLDIFSKQLARPTFEMWFKNATTLHEDDASLTIGVPSEFARDWIVSRYYDVIKETIDAIKGQPTTIAVEVVQQPPEEIPTEPGILQHNNTLILNRRYNFENFVVGAGNRLAFAASNAVAGNPGNVYNPLYIYGGVGLGKTHLLQGIAHHVLAQGPDKKIVYTTGEKFTNEVVSSIQNARNNNSVIENFHKETRGADILLIDDIQFLAGKERTQEEFFHIFNALYDAHKQIVITSDVLPKEIATLEERLTSRFEWGLIADISRPDYETKVAILKKKAELDKIDVPPEVLEYIAANIGSNIRELEGALMRVLATASLTNEEVTLPFTEETLKDIIPVINKPITIDAIMQSVSSYFHISVADLQAKRRSQDIAMPRQIAMYLSRDLTEASLPYIGEKFGGRDHTTVIYACQKIQQELKNDDTLRALLDSLVKQLKRGV</sequence>
<feature type="binding site" evidence="8">
    <location>
        <position position="150"/>
    </location>
    <ligand>
        <name>ATP</name>
        <dbReference type="ChEBI" id="CHEBI:30616"/>
    </ligand>
</feature>
<protein>
    <recommendedName>
        <fullName evidence="8 9">Chromosomal replication initiator protein DnaA</fullName>
    </recommendedName>
</protein>
<feature type="region of interest" description="Domain IV, binds dsDNA" evidence="8">
    <location>
        <begin position="325"/>
        <end position="446"/>
    </location>
</feature>
<dbReference type="InterPro" id="IPR027417">
    <property type="entry name" value="P-loop_NTPase"/>
</dbReference>
<dbReference type="GO" id="GO:0005524">
    <property type="term" value="F:ATP binding"/>
    <property type="evidence" value="ECO:0007669"/>
    <property type="project" value="UniProtKB-UniRule"/>
</dbReference>
<evidence type="ECO:0000256" key="5">
    <source>
        <dbReference type="ARBA" id="ARBA00022840"/>
    </source>
</evidence>
<dbReference type="Gene3D" id="3.30.300.180">
    <property type="match status" value="1"/>
</dbReference>
<dbReference type="GO" id="GO:0005886">
    <property type="term" value="C:plasma membrane"/>
    <property type="evidence" value="ECO:0007669"/>
    <property type="project" value="TreeGrafter"/>
</dbReference>
<dbReference type="InterPro" id="IPR020591">
    <property type="entry name" value="Chromosome_initiator_DnaA-like"/>
</dbReference>
<dbReference type="CDD" id="cd00009">
    <property type="entry name" value="AAA"/>
    <property type="match status" value="1"/>
</dbReference>
<dbReference type="Gene3D" id="3.40.50.300">
    <property type="entry name" value="P-loop containing nucleotide triphosphate hydrolases"/>
    <property type="match status" value="1"/>
</dbReference>
<evidence type="ECO:0000256" key="8">
    <source>
        <dbReference type="HAMAP-Rule" id="MF_00377"/>
    </source>
</evidence>
<keyword evidence="5 8" id="KW-0067">ATP-binding</keyword>
<feature type="binding site" evidence="8">
    <location>
        <position position="147"/>
    </location>
    <ligand>
        <name>ATP</name>
        <dbReference type="ChEBI" id="CHEBI:30616"/>
    </ligand>
</feature>
<dbReference type="GO" id="GO:0006270">
    <property type="term" value="P:DNA replication initiation"/>
    <property type="evidence" value="ECO:0007669"/>
    <property type="project" value="UniProtKB-UniRule"/>
</dbReference>
<dbReference type="GO" id="GO:0005737">
    <property type="term" value="C:cytoplasm"/>
    <property type="evidence" value="ECO:0007669"/>
    <property type="project" value="UniProtKB-SubCell"/>
</dbReference>
<keyword evidence="3 8" id="KW-0235">DNA replication</keyword>
<comment type="domain">
    <text evidence="8">Domain I is involved in oligomerization and binding regulators, domain II is flexibile and of varying length in different bacteria, domain III forms the AAA+ region, while domain IV binds dsDNA.</text>
</comment>
<dbReference type="SUPFAM" id="SSF48295">
    <property type="entry name" value="TrpR-like"/>
    <property type="match status" value="1"/>
</dbReference>